<sequence length="200" mass="22710">MRKAIITLENALTMLSSDPTQNRYRNLVNLGAAYMDRYEILKEDPKDLMRAVEFWEQAHDIAEALGFMKDSANKLLTSLAEALFYACEVGVAGVEAINCAIKHLVVVHAHCREEKRASTRYKTGQCYSALYTRLKNREDLDAAIENFRASTEGELDREERQSALTELSRTLAKKYDALRERIDLEEATQVCPNGRTGESR</sequence>
<evidence type="ECO:0000313" key="1">
    <source>
        <dbReference type="EMBL" id="KIM30186.1"/>
    </source>
</evidence>
<accession>A0A0C3BFH1</accession>
<dbReference type="Proteomes" id="UP000054097">
    <property type="component" value="Unassembled WGS sequence"/>
</dbReference>
<dbReference type="AlphaFoldDB" id="A0A0C3BFH1"/>
<evidence type="ECO:0000313" key="2">
    <source>
        <dbReference type="Proteomes" id="UP000054097"/>
    </source>
</evidence>
<organism evidence="1 2">
    <name type="scientific">Serendipita vermifera MAFF 305830</name>
    <dbReference type="NCBI Taxonomy" id="933852"/>
    <lineage>
        <taxon>Eukaryota</taxon>
        <taxon>Fungi</taxon>
        <taxon>Dikarya</taxon>
        <taxon>Basidiomycota</taxon>
        <taxon>Agaricomycotina</taxon>
        <taxon>Agaricomycetes</taxon>
        <taxon>Sebacinales</taxon>
        <taxon>Serendipitaceae</taxon>
        <taxon>Serendipita</taxon>
    </lineage>
</organism>
<keyword evidence="2" id="KW-1185">Reference proteome</keyword>
<reference evidence="1 2" key="1">
    <citation type="submission" date="2014-04" db="EMBL/GenBank/DDBJ databases">
        <authorList>
            <consortium name="DOE Joint Genome Institute"/>
            <person name="Kuo A."/>
            <person name="Zuccaro A."/>
            <person name="Kohler A."/>
            <person name="Nagy L.G."/>
            <person name="Floudas D."/>
            <person name="Copeland A."/>
            <person name="Barry K.W."/>
            <person name="Cichocki N."/>
            <person name="Veneault-Fourrey C."/>
            <person name="LaButti K."/>
            <person name="Lindquist E.A."/>
            <person name="Lipzen A."/>
            <person name="Lundell T."/>
            <person name="Morin E."/>
            <person name="Murat C."/>
            <person name="Sun H."/>
            <person name="Tunlid A."/>
            <person name="Henrissat B."/>
            <person name="Grigoriev I.V."/>
            <person name="Hibbett D.S."/>
            <person name="Martin F."/>
            <person name="Nordberg H.P."/>
            <person name="Cantor M.N."/>
            <person name="Hua S.X."/>
        </authorList>
    </citation>
    <scope>NUCLEOTIDE SEQUENCE [LARGE SCALE GENOMIC DNA]</scope>
    <source>
        <strain evidence="1 2">MAFF 305830</strain>
    </source>
</reference>
<protein>
    <submittedName>
        <fullName evidence="1">Uncharacterized protein</fullName>
    </submittedName>
</protein>
<name>A0A0C3BFH1_SERVB</name>
<gene>
    <name evidence="1" type="ORF">M408DRAFT_294921</name>
</gene>
<dbReference type="HOGENOM" id="CLU_1366993_0_0_1"/>
<reference evidence="2" key="2">
    <citation type="submission" date="2015-01" db="EMBL/GenBank/DDBJ databases">
        <title>Evolutionary Origins and Diversification of the Mycorrhizal Mutualists.</title>
        <authorList>
            <consortium name="DOE Joint Genome Institute"/>
            <consortium name="Mycorrhizal Genomics Consortium"/>
            <person name="Kohler A."/>
            <person name="Kuo A."/>
            <person name="Nagy L.G."/>
            <person name="Floudas D."/>
            <person name="Copeland A."/>
            <person name="Barry K.W."/>
            <person name="Cichocki N."/>
            <person name="Veneault-Fourrey C."/>
            <person name="LaButti K."/>
            <person name="Lindquist E.A."/>
            <person name="Lipzen A."/>
            <person name="Lundell T."/>
            <person name="Morin E."/>
            <person name="Murat C."/>
            <person name="Riley R."/>
            <person name="Ohm R."/>
            <person name="Sun H."/>
            <person name="Tunlid A."/>
            <person name="Henrissat B."/>
            <person name="Grigoriev I.V."/>
            <person name="Hibbett D.S."/>
            <person name="Martin F."/>
        </authorList>
    </citation>
    <scope>NUCLEOTIDE SEQUENCE [LARGE SCALE GENOMIC DNA]</scope>
    <source>
        <strain evidence="2">MAFF 305830</strain>
    </source>
</reference>
<dbReference type="EMBL" id="KN824285">
    <property type="protein sequence ID" value="KIM30186.1"/>
    <property type="molecule type" value="Genomic_DNA"/>
</dbReference>
<proteinExistence type="predicted"/>